<accession>A0A9P0LG59</accession>
<organism evidence="1 2">
    <name type="scientific">Acanthoscelides obtectus</name>
    <name type="common">Bean weevil</name>
    <name type="synonym">Bruchus obtectus</name>
    <dbReference type="NCBI Taxonomy" id="200917"/>
    <lineage>
        <taxon>Eukaryota</taxon>
        <taxon>Metazoa</taxon>
        <taxon>Ecdysozoa</taxon>
        <taxon>Arthropoda</taxon>
        <taxon>Hexapoda</taxon>
        <taxon>Insecta</taxon>
        <taxon>Pterygota</taxon>
        <taxon>Neoptera</taxon>
        <taxon>Endopterygota</taxon>
        <taxon>Coleoptera</taxon>
        <taxon>Polyphaga</taxon>
        <taxon>Cucujiformia</taxon>
        <taxon>Chrysomeloidea</taxon>
        <taxon>Chrysomelidae</taxon>
        <taxon>Bruchinae</taxon>
        <taxon>Bruchini</taxon>
        <taxon>Acanthoscelides</taxon>
    </lineage>
</organism>
<name>A0A9P0LG59_ACAOB</name>
<protein>
    <submittedName>
        <fullName evidence="1">Uncharacterized protein</fullName>
    </submittedName>
</protein>
<evidence type="ECO:0000313" key="1">
    <source>
        <dbReference type="EMBL" id="CAH1996188.1"/>
    </source>
</evidence>
<dbReference type="AlphaFoldDB" id="A0A9P0LG59"/>
<keyword evidence="2" id="KW-1185">Reference proteome</keyword>
<comment type="caution">
    <text evidence="1">The sequence shown here is derived from an EMBL/GenBank/DDBJ whole genome shotgun (WGS) entry which is preliminary data.</text>
</comment>
<reference evidence="1" key="1">
    <citation type="submission" date="2022-03" db="EMBL/GenBank/DDBJ databases">
        <authorList>
            <person name="Sayadi A."/>
        </authorList>
    </citation>
    <scope>NUCLEOTIDE SEQUENCE</scope>
</reference>
<dbReference type="EMBL" id="CAKOFQ010007253">
    <property type="protein sequence ID" value="CAH1996188.1"/>
    <property type="molecule type" value="Genomic_DNA"/>
</dbReference>
<gene>
    <name evidence="1" type="ORF">ACAOBT_LOCUS23080</name>
</gene>
<dbReference type="Proteomes" id="UP001152888">
    <property type="component" value="Unassembled WGS sequence"/>
</dbReference>
<proteinExistence type="predicted"/>
<sequence>MLLSVWVFRDKKRTARKKRSWFFCQSLGAHGFYIPQRVFNNLTYELMYVSTGFFRVSIGIDSCKELKTCSAEFS</sequence>
<evidence type="ECO:0000313" key="2">
    <source>
        <dbReference type="Proteomes" id="UP001152888"/>
    </source>
</evidence>